<dbReference type="PROSITE" id="PS50088">
    <property type="entry name" value="ANK_REPEAT"/>
    <property type="match status" value="5"/>
</dbReference>
<dbReference type="Pfam" id="PF12796">
    <property type="entry name" value="Ank_2"/>
    <property type="match status" value="2"/>
</dbReference>
<evidence type="ECO:0000256" key="1">
    <source>
        <dbReference type="ARBA" id="ARBA00022737"/>
    </source>
</evidence>
<feature type="repeat" description="ANK" evidence="3">
    <location>
        <begin position="244"/>
        <end position="276"/>
    </location>
</feature>
<dbReference type="Proteomes" id="UP000297239">
    <property type="component" value="Unassembled WGS sequence"/>
</dbReference>
<dbReference type="EMBL" id="RQFF01000045">
    <property type="protein sequence ID" value="TGK65302.1"/>
    <property type="molecule type" value="Genomic_DNA"/>
</dbReference>
<accession>A0A6N4Q4Y2</accession>
<protein>
    <submittedName>
        <fullName evidence="5">Ankyrin repeat domain-containing protein</fullName>
    </submittedName>
</protein>
<keyword evidence="6" id="KW-1185">Reference proteome</keyword>
<dbReference type="GO" id="GO:0085020">
    <property type="term" value="P:protein K6-linked ubiquitination"/>
    <property type="evidence" value="ECO:0007669"/>
    <property type="project" value="TreeGrafter"/>
</dbReference>
<dbReference type="PRINTS" id="PR01415">
    <property type="entry name" value="ANKYRIN"/>
</dbReference>
<evidence type="ECO:0000313" key="6">
    <source>
        <dbReference type="Proteomes" id="UP000297239"/>
    </source>
</evidence>
<proteinExistence type="predicted"/>
<evidence type="ECO:0000256" key="4">
    <source>
        <dbReference type="SAM" id="MobiDB-lite"/>
    </source>
</evidence>
<feature type="repeat" description="ANK" evidence="3">
    <location>
        <begin position="277"/>
        <end position="303"/>
    </location>
</feature>
<dbReference type="Gene3D" id="1.25.40.20">
    <property type="entry name" value="Ankyrin repeat-containing domain"/>
    <property type="match status" value="2"/>
</dbReference>
<feature type="repeat" description="ANK" evidence="3">
    <location>
        <begin position="149"/>
        <end position="177"/>
    </location>
</feature>
<dbReference type="AlphaFoldDB" id="A0A6N4Q4Y2"/>
<dbReference type="InterPro" id="IPR002110">
    <property type="entry name" value="Ankyrin_rpt"/>
</dbReference>
<evidence type="ECO:0000256" key="2">
    <source>
        <dbReference type="ARBA" id="ARBA00023043"/>
    </source>
</evidence>
<dbReference type="InterPro" id="IPR036770">
    <property type="entry name" value="Ankyrin_rpt-contain_sf"/>
</dbReference>
<feature type="repeat" description="ANK" evidence="3">
    <location>
        <begin position="83"/>
        <end position="115"/>
    </location>
</feature>
<feature type="repeat" description="ANK" evidence="3">
    <location>
        <begin position="211"/>
        <end position="243"/>
    </location>
</feature>
<keyword evidence="2 3" id="KW-0040">ANK repeat</keyword>
<keyword evidence="1" id="KW-0677">Repeat</keyword>
<dbReference type="SUPFAM" id="SSF48403">
    <property type="entry name" value="Ankyrin repeat"/>
    <property type="match status" value="1"/>
</dbReference>
<sequence length="303" mass="34024">MFHENRKKENINMEYDSKSKNKGKKRPISIFLILLLVFILISECRKSSSSKANFIDAVKEGDYDRVEDLIEVEQNVNQVDHKTEDTPLILAIKKRDTKMVKILLDAAADVNKKGAIVAPIHSVSYGCQYDIMKLLIKAKVDLENTERWNNATPLEITASNGHIECVKLLVENGARIDRLPFKNFISHLASRGYKEIIEYLIEKGVYLDQKELNQALIYAARDGYIDIVKLLINKNADINAVDNYGNSVLYSASTKGGEEVVKLLISLGAEVNTKNMHGKTALDRATQDNNEIIITMLKNAGAN</sequence>
<dbReference type="OrthoDB" id="346219at2"/>
<dbReference type="PANTHER" id="PTHR24171">
    <property type="entry name" value="ANKYRIN REPEAT DOMAIN-CONTAINING PROTEIN 39-RELATED"/>
    <property type="match status" value="1"/>
</dbReference>
<feature type="region of interest" description="Disordered" evidence="4">
    <location>
        <begin position="1"/>
        <end position="22"/>
    </location>
</feature>
<dbReference type="SMART" id="SM00248">
    <property type="entry name" value="ANK"/>
    <property type="match status" value="6"/>
</dbReference>
<dbReference type="PANTHER" id="PTHR24171:SF8">
    <property type="entry name" value="BRCA1-ASSOCIATED RING DOMAIN PROTEIN 1"/>
    <property type="match status" value="1"/>
</dbReference>
<organism evidence="5 6">
    <name type="scientific">Leptospira kanakyensis</name>
    <dbReference type="NCBI Taxonomy" id="2484968"/>
    <lineage>
        <taxon>Bacteria</taxon>
        <taxon>Pseudomonadati</taxon>
        <taxon>Spirochaetota</taxon>
        <taxon>Spirochaetia</taxon>
        <taxon>Leptospirales</taxon>
        <taxon>Leptospiraceae</taxon>
        <taxon>Leptospira</taxon>
    </lineage>
</organism>
<gene>
    <name evidence="5" type="ORF">EHQ18_19820</name>
</gene>
<comment type="caution">
    <text evidence="5">The sequence shown here is derived from an EMBL/GenBank/DDBJ whole genome shotgun (WGS) entry which is preliminary data.</text>
</comment>
<reference evidence="5" key="1">
    <citation type="journal article" date="2019" name="PLoS Negl. Trop. Dis.">
        <title>Revisiting the worldwide diversity of Leptospira species in the environment.</title>
        <authorList>
            <person name="Vincent A.T."/>
            <person name="Schiettekatte O."/>
            <person name="Bourhy P."/>
            <person name="Veyrier F.J."/>
            <person name="Picardeau M."/>
        </authorList>
    </citation>
    <scope>NUCLEOTIDE SEQUENCE [LARGE SCALE GENOMIC DNA]</scope>
    <source>
        <strain evidence="5">201800293</strain>
    </source>
</reference>
<name>A0A6N4Q4Y2_9LEPT</name>
<dbReference type="Pfam" id="PF00023">
    <property type="entry name" value="Ank"/>
    <property type="match status" value="1"/>
</dbReference>
<dbReference type="GO" id="GO:0004842">
    <property type="term" value="F:ubiquitin-protein transferase activity"/>
    <property type="evidence" value="ECO:0007669"/>
    <property type="project" value="TreeGrafter"/>
</dbReference>
<feature type="compositionally biased region" description="Basic and acidic residues" evidence="4">
    <location>
        <begin position="1"/>
        <end position="19"/>
    </location>
</feature>
<evidence type="ECO:0000313" key="5">
    <source>
        <dbReference type="EMBL" id="TGK65302.1"/>
    </source>
</evidence>
<dbReference type="PROSITE" id="PS50297">
    <property type="entry name" value="ANK_REP_REGION"/>
    <property type="match status" value="5"/>
</dbReference>
<evidence type="ECO:0000256" key="3">
    <source>
        <dbReference type="PROSITE-ProRule" id="PRU00023"/>
    </source>
</evidence>